<evidence type="ECO:0000256" key="1">
    <source>
        <dbReference type="SAM" id="Phobius"/>
    </source>
</evidence>
<organism evidence="2 3">
    <name type="scientific">Cladobotryum mycophilum</name>
    <dbReference type="NCBI Taxonomy" id="491253"/>
    <lineage>
        <taxon>Eukaryota</taxon>
        <taxon>Fungi</taxon>
        <taxon>Dikarya</taxon>
        <taxon>Ascomycota</taxon>
        <taxon>Pezizomycotina</taxon>
        <taxon>Sordariomycetes</taxon>
        <taxon>Hypocreomycetidae</taxon>
        <taxon>Hypocreales</taxon>
        <taxon>Hypocreaceae</taxon>
        <taxon>Cladobotryum</taxon>
    </lineage>
</organism>
<dbReference type="Proteomes" id="UP001338125">
    <property type="component" value="Unassembled WGS sequence"/>
</dbReference>
<gene>
    <name evidence="2" type="ORF">PT974_03629</name>
</gene>
<evidence type="ECO:0000313" key="3">
    <source>
        <dbReference type="Proteomes" id="UP001338125"/>
    </source>
</evidence>
<comment type="caution">
    <text evidence="2">The sequence shown here is derived from an EMBL/GenBank/DDBJ whole genome shotgun (WGS) entry which is preliminary data.</text>
</comment>
<feature type="transmembrane region" description="Helical" evidence="1">
    <location>
        <begin position="33"/>
        <end position="53"/>
    </location>
</feature>
<sequence>MPEINTATPQGINLPNIDVVSAASGLTTKRNAMIIWITTITGHTSVTVVAGLFPRKGIVRSTRQTTTGTVLLVIASSRITTTSKWYGSIMVTNGRTNIEPTSTSTLAFIEVKKYHALAVQDSSPLQPALQTISKVEAALKLAG</sequence>
<reference evidence="2 3" key="1">
    <citation type="submission" date="2024-01" db="EMBL/GenBank/DDBJ databases">
        <title>Complete genome of Cladobotryum mycophilum ATHUM6906.</title>
        <authorList>
            <person name="Christinaki A.C."/>
            <person name="Myridakis A.I."/>
            <person name="Kouvelis V.N."/>
        </authorList>
    </citation>
    <scope>NUCLEOTIDE SEQUENCE [LARGE SCALE GENOMIC DNA]</scope>
    <source>
        <strain evidence="2 3">ATHUM6906</strain>
    </source>
</reference>
<proteinExistence type="predicted"/>
<keyword evidence="1" id="KW-0812">Transmembrane</keyword>
<accession>A0ABR0SSU6</accession>
<keyword evidence="3" id="KW-1185">Reference proteome</keyword>
<dbReference type="EMBL" id="JAVFKD010000004">
    <property type="protein sequence ID" value="KAK5995231.1"/>
    <property type="molecule type" value="Genomic_DNA"/>
</dbReference>
<keyword evidence="1" id="KW-1133">Transmembrane helix</keyword>
<name>A0ABR0SSU6_9HYPO</name>
<keyword evidence="1" id="KW-0472">Membrane</keyword>
<protein>
    <submittedName>
        <fullName evidence="2">Uncharacterized protein</fullName>
    </submittedName>
</protein>
<evidence type="ECO:0000313" key="2">
    <source>
        <dbReference type="EMBL" id="KAK5995231.1"/>
    </source>
</evidence>